<evidence type="ECO:0008006" key="3">
    <source>
        <dbReference type="Google" id="ProtNLM"/>
    </source>
</evidence>
<accession>A0A6G1EH27</accession>
<comment type="caution">
    <text evidence="1">The sequence shown here is derived from an EMBL/GenBank/DDBJ whole genome shotgun (WGS) entry which is preliminary data.</text>
</comment>
<dbReference type="Proteomes" id="UP000479710">
    <property type="component" value="Unassembled WGS sequence"/>
</dbReference>
<gene>
    <name evidence="1" type="ORF">E2562_005227</name>
</gene>
<protein>
    <recommendedName>
        <fullName evidence="3">FAR1 domain-containing protein</fullName>
    </recommendedName>
</protein>
<dbReference type="OrthoDB" id="692211at2759"/>
<organism evidence="1 2">
    <name type="scientific">Oryza meyeriana var. granulata</name>
    <dbReference type="NCBI Taxonomy" id="110450"/>
    <lineage>
        <taxon>Eukaryota</taxon>
        <taxon>Viridiplantae</taxon>
        <taxon>Streptophyta</taxon>
        <taxon>Embryophyta</taxon>
        <taxon>Tracheophyta</taxon>
        <taxon>Spermatophyta</taxon>
        <taxon>Magnoliopsida</taxon>
        <taxon>Liliopsida</taxon>
        <taxon>Poales</taxon>
        <taxon>Poaceae</taxon>
        <taxon>BOP clade</taxon>
        <taxon>Oryzoideae</taxon>
        <taxon>Oryzeae</taxon>
        <taxon>Oryzinae</taxon>
        <taxon>Oryza</taxon>
        <taxon>Oryza meyeriana</taxon>
    </lineage>
</organism>
<proteinExistence type="predicted"/>
<evidence type="ECO:0000313" key="1">
    <source>
        <dbReference type="EMBL" id="KAF0923263.1"/>
    </source>
</evidence>
<dbReference type="PANTHER" id="PTHR47482">
    <property type="entry name" value="OS11G0632001 PROTEIN"/>
    <property type="match status" value="1"/>
</dbReference>
<keyword evidence="2" id="KW-1185">Reference proteome</keyword>
<name>A0A6G1EH27_9ORYZ</name>
<dbReference type="AlphaFoldDB" id="A0A6G1EH27"/>
<sequence>EAYDFYNLYCWEVGSGIRYGKSAKYGGGEKTVQEFVCQCACPPQIAKVFQEEHGLHPYQPHRIKHLSGIKV</sequence>
<dbReference type="PANTHER" id="PTHR47482:SF5">
    <property type="entry name" value="FAR1 DOMAIN-CONTAINING PROTEIN"/>
    <property type="match status" value="1"/>
</dbReference>
<feature type="non-terminal residue" evidence="1">
    <location>
        <position position="1"/>
    </location>
</feature>
<evidence type="ECO:0000313" key="2">
    <source>
        <dbReference type="Proteomes" id="UP000479710"/>
    </source>
</evidence>
<dbReference type="EMBL" id="SPHZ02000003">
    <property type="protein sequence ID" value="KAF0923263.1"/>
    <property type="molecule type" value="Genomic_DNA"/>
</dbReference>
<reference evidence="1 2" key="1">
    <citation type="submission" date="2019-11" db="EMBL/GenBank/DDBJ databases">
        <title>Whole genome sequence of Oryza granulata.</title>
        <authorList>
            <person name="Li W."/>
        </authorList>
    </citation>
    <scope>NUCLEOTIDE SEQUENCE [LARGE SCALE GENOMIC DNA]</scope>
    <source>
        <strain evidence="2">cv. Menghai</strain>
        <tissue evidence="1">Leaf</tissue>
    </source>
</reference>